<dbReference type="InterPro" id="IPR013103">
    <property type="entry name" value="RVT_2"/>
</dbReference>
<dbReference type="EMBL" id="QGNW01000079">
    <property type="protein sequence ID" value="RVX00762.1"/>
    <property type="molecule type" value="Genomic_DNA"/>
</dbReference>
<dbReference type="AlphaFoldDB" id="A0A438IVJ3"/>
<name>A0A438IVJ3_VITVI</name>
<evidence type="ECO:0000313" key="3">
    <source>
        <dbReference type="Proteomes" id="UP000288805"/>
    </source>
</evidence>
<comment type="caution">
    <text evidence="2">The sequence shown here is derived from an EMBL/GenBank/DDBJ whole genome shotgun (WGS) entry which is preliminary data.</text>
</comment>
<protein>
    <submittedName>
        <fullName evidence="2">Retrovirus-related Pol polyprotein from transposon RE1</fullName>
    </submittedName>
</protein>
<proteinExistence type="predicted"/>
<evidence type="ECO:0000259" key="1">
    <source>
        <dbReference type="Pfam" id="PF07727"/>
    </source>
</evidence>
<dbReference type="Pfam" id="PF07727">
    <property type="entry name" value="RVT_2"/>
    <property type="match status" value="1"/>
</dbReference>
<feature type="domain" description="Reverse transcriptase Ty1/copia-type" evidence="1">
    <location>
        <begin position="9"/>
        <end position="86"/>
    </location>
</feature>
<accession>A0A438IVJ3</accession>
<evidence type="ECO:0000313" key="2">
    <source>
        <dbReference type="EMBL" id="RVX00762.1"/>
    </source>
</evidence>
<reference evidence="2 3" key="1">
    <citation type="journal article" date="2018" name="PLoS Genet.">
        <title>Population sequencing reveals clonal diversity and ancestral inbreeding in the grapevine cultivar Chardonnay.</title>
        <authorList>
            <person name="Roach M.J."/>
            <person name="Johnson D.L."/>
            <person name="Bohlmann J."/>
            <person name="van Vuuren H.J."/>
            <person name="Jones S.J."/>
            <person name="Pretorius I.S."/>
            <person name="Schmidt S.A."/>
            <person name="Borneman A.R."/>
        </authorList>
    </citation>
    <scope>NUCLEOTIDE SEQUENCE [LARGE SCALE GENOMIC DNA]</scope>
    <source>
        <strain evidence="3">cv. Chardonnay</strain>
        <tissue evidence="2">Leaf</tissue>
    </source>
</reference>
<organism evidence="2 3">
    <name type="scientific">Vitis vinifera</name>
    <name type="common">Grape</name>
    <dbReference type="NCBI Taxonomy" id="29760"/>
    <lineage>
        <taxon>Eukaryota</taxon>
        <taxon>Viridiplantae</taxon>
        <taxon>Streptophyta</taxon>
        <taxon>Embryophyta</taxon>
        <taxon>Tracheophyta</taxon>
        <taxon>Spermatophyta</taxon>
        <taxon>Magnoliopsida</taxon>
        <taxon>eudicotyledons</taxon>
        <taxon>Gunneridae</taxon>
        <taxon>Pentapetalae</taxon>
        <taxon>rosids</taxon>
        <taxon>Vitales</taxon>
        <taxon>Vitaceae</taxon>
        <taxon>Viteae</taxon>
        <taxon>Vitis</taxon>
    </lineage>
</organism>
<dbReference type="SUPFAM" id="SSF56672">
    <property type="entry name" value="DNA/RNA polymerases"/>
    <property type="match status" value="1"/>
</dbReference>
<dbReference type="Proteomes" id="UP000288805">
    <property type="component" value="Unassembled WGS sequence"/>
</dbReference>
<sequence length="213" mass="23517">MVSSKPLDNVYVDDIIIIGPNTQVIQFLKTFLHTQFKLKDLGCLKYFLGLEIDQLATGIVLCQRHYTLQLLEDTKYLACKPASIPMDPKVQLNAHDGVVLSNVSQYRRLIGCLLYLTLSRLDPYLAPSIPCMTSLSPSREVKDGYYTVGTAVHATVLLSHGNMNSTRSSLVLGTMGVSQYGNNDIQKCIPANPSNNLSCNHPASLLKEMDVLD</sequence>
<gene>
    <name evidence="2" type="primary">RE1_1966</name>
    <name evidence="2" type="ORF">CK203_026370</name>
</gene>
<dbReference type="InterPro" id="IPR043502">
    <property type="entry name" value="DNA/RNA_pol_sf"/>
</dbReference>